<feature type="transmembrane region" description="Helical" evidence="2">
    <location>
        <begin position="60"/>
        <end position="82"/>
    </location>
</feature>
<evidence type="ECO:0000313" key="3">
    <source>
        <dbReference type="EMBL" id="PJJ77287.1"/>
    </source>
</evidence>
<evidence type="ECO:0000256" key="1">
    <source>
        <dbReference type="SAM" id="MobiDB-lite"/>
    </source>
</evidence>
<dbReference type="RefSeq" id="WP_100421702.1">
    <property type="nucleotide sequence ID" value="NZ_BOOX01000004.1"/>
</dbReference>
<reference evidence="3 4" key="1">
    <citation type="submission" date="2017-11" db="EMBL/GenBank/DDBJ databases">
        <title>Genomic Encyclopedia of Archaeal and Bacterial Type Strains, Phase II (KMG-II): From Individual Species to Whole Genera.</title>
        <authorList>
            <person name="Goeker M."/>
        </authorList>
    </citation>
    <scope>NUCLEOTIDE SEQUENCE [LARGE SCALE GENOMIC DNA]</scope>
    <source>
        <strain evidence="3 4">DSM 25478</strain>
    </source>
</reference>
<evidence type="ECO:0000313" key="4">
    <source>
        <dbReference type="Proteomes" id="UP000231693"/>
    </source>
</evidence>
<comment type="caution">
    <text evidence="3">The sequence shown here is derived from an EMBL/GenBank/DDBJ whole genome shotgun (WGS) entry which is preliminary data.</text>
</comment>
<feature type="transmembrane region" description="Helical" evidence="2">
    <location>
        <begin position="230"/>
        <end position="249"/>
    </location>
</feature>
<feature type="transmembrane region" description="Helical" evidence="2">
    <location>
        <begin position="144"/>
        <end position="168"/>
    </location>
</feature>
<keyword evidence="2" id="KW-1133">Transmembrane helix</keyword>
<organism evidence="3 4">
    <name type="scientific">Sediminihabitans luteus</name>
    <dbReference type="NCBI Taxonomy" id="1138585"/>
    <lineage>
        <taxon>Bacteria</taxon>
        <taxon>Bacillati</taxon>
        <taxon>Actinomycetota</taxon>
        <taxon>Actinomycetes</taxon>
        <taxon>Micrococcales</taxon>
        <taxon>Cellulomonadaceae</taxon>
        <taxon>Sediminihabitans</taxon>
    </lineage>
</organism>
<keyword evidence="2" id="KW-0812">Transmembrane</keyword>
<gene>
    <name evidence="3" type="ORF">CLV28_0503</name>
</gene>
<evidence type="ECO:0000256" key="2">
    <source>
        <dbReference type="SAM" id="Phobius"/>
    </source>
</evidence>
<feature type="transmembrane region" description="Helical" evidence="2">
    <location>
        <begin position="255"/>
        <end position="275"/>
    </location>
</feature>
<feature type="region of interest" description="Disordered" evidence="1">
    <location>
        <begin position="280"/>
        <end position="304"/>
    </location>
</feature>
<name>A0A2M9CZG8_9CELL</name>
<feature type="transmembrane region" description="Helical" evidence="2">
    <location>
        <begin position="6"/>
        <end position="29"/>
    </location>
</feature>
<dbReference type="Proteomes" id="UP000231693">
    <property type="component" value="Unassembled WGS sequence"/>
</dbReference>
<feature type="transmembrane region" description="Helical" evidence="2">
    <location>
        <begin position="174"/>
        <end position="199"/>
    </location>
</feature>
<sequence length="304" mass="29584">MANYTVLVLLLAPLWCASVVPAIVLAVLLERSCGAAPATGATPAETALAAARQSRRHAGLTAALAAVAAFVVAPPVALVVLVAVRSSWVAGAVLVGLVPAAASATFLGVHALGERRRPRERGVVRTASLTPPSAADVAPRGLRVWLTVALGITTVAVALPGAVLLGLTEGTAEVVATAGGFGGLLVVAVGTALGAHLVLGVVATRTATPGVDAGWDADLRRLAAHRVLRGAALLVVLVGAGSLLTTAVAGVPLAAAPGVLLLLVGVGVALVPGPVPRDPAPAARATGGDPAVAGAAAATRSTDA</sequence>
<accession>A0A2M9CZG8</accession>
<dbReference type="AlphaFoldDB" id="A0A2M9CZG8"/>
<keyword evidence="4" id="KW-1185">Reference proteome</keyword>
<dbReference type="EMBL" id="PGFE01000001">
    <property type="protein sequence ID" value="PJJ77287.1"/>
    <property type="molecule type" value="Genomic_DNA"/>
</dbReference>
<proteinExistence type="predicted"/>
<feature type="transmembrane region" description="Helical" evidence="2">
    <location>
        <begin position="88"/>
        <end position="112"/>
    </location>
</feature>
<protein>
    <submittedName>
        <fullName evidence="3">Uncharacterized protein</fullName>
    </submittedName>
</protein>
<keyword evidence="2" id="KW-0472">Membrane</keyword>